<keyword evidence="8" id="KW-1185">Reference proteome</keyword>
<proteinExistence type="predicted"/>
<feature type="disulfide bond" evidence="4">
    <location>
        <begin position="323"/>
        <end position="377"/>
    </location>
</feature>
<evidence type="ECO:0000256" key="3">
    <source>
        <dbReference type="ARBA" id="ARBA00023157"/>
    </source>
</evidence>
<dbReference type="PROSITE" id="PS01225">
    <property type="entry name" value="CTCK_2"/>
    <property type="match status" value="1"/>
</dbReference>
<dbReference type="Proteomes" id="UP001162483">
    <property type="component" value="Unassembled WGS sequence"/>
</dbReference>
<keyword evidence="2" id="KW-0964">Secreted</keyword>
<comment type="caution">
    <text evidence="4">Lacks conserved residue(s) required for the propagation of feature annotation.</text>
</comment>
<evidence type="ECO:0000256" key="5">
    <source>
        <dbReference type="SAM" id="MobiDB-lite"/>
    </source>
</evidence>
<dbReference type="Gene3D" id="2.10.90.10">
    <property type="entry name" value="Cystine-knot cytokines"/>
    <property type="match status" value="1"/>
</dbReference>
<evidence type="ECO:0000313" key="8">
    <source>
        <dbReference type="Proteomes" id="UP001162483"/>
    </source>
</evidence>
<comment type="caution">
    <text evidence="7">The sequence shown here is derived from an EMBL/GenBank/DDBJ whole genome shotgun (WGS) entry which is preliminary data.</text>
</comment>
<dbReference type="SMART" id="SM00041">
    <property type="entry name" value="CT"/>
    <property type="match status" value="1"/>
</dbReference>
<dbReference type="EMBL" id="CATNWA010019972">
    <property type="protein sequence ID" value="CAI9616072.1"/>
    <property type="molecule type" value="Genomic_DNA"/>
</dbReference>
<comment type="subcellular location">
    <subcellularLocation>
        <location evidence="1">Secreted</location>
    </subcellularLocation>
</comment>
<protein>
    <recommendedName>
        <fullName evidence="6">CTCK domain-containing protein</fullName>
    </recommendedName>
</protein>
<name>A0ABN9H5X1_9NEOB</name>
<gene>
    <name evidence="7" type="ORF">SPARVUS_LOCUS15320854</name>
</gene>
<dbReference type="PROSITE" id="PS01185">
    <property type="entry name" value="CTCK_1"/>
    <property type="match status" value="1"/>
</dbReference>
<evidence type="ECO:0000256" key="4">
    <source>
        <dbReference type="PROSITE-ProRule" id="PRU00039"/>
    </source>
</evidence>
<feature type="domain" description="CTCK" evidence="6">
    <location>
        <begin position="298"/>
        <end position="385"/>
    </location>
</feature>
<accession>A0ABN9H5X1</accession>
<dbReference type="InterPro" id="IPR029034">
    <property type="entry name" value="Cystine-knot_cytokine"/>
</dbReference>
<evidence type="ECO:0000259" key="6">
    <source>
        <dbReference type="PROSITE" id="PS01225"/>
    </source>
</evidence>
<evidence type="ECO:0000256" key="1">
    <source>
        <dbReference type="ARBA" id="ARBA00004613"/>
    </source>
</evidence>
<dbReference type="InterPro" id="IPR006208">
    <property type="entry name" value="Glyco_hormone_CN"/>
</dbReference>
<feature type="region of interest" description="Disordered" evidence="5">
    <location>
        <begin position="390"/>
        <end position="415"/>
    </location>
</feature>
<evidence type="ECO:0000256" key="2">
    <source>
        <dbReference type="ARBA" id="ARBA00022525"/>
    </source>
</evidence>
<organism evidence="7 8">
    <name type="scientific">Staurois parvus</name>
    <dbReference type="NCBI Taxonomy" id="386267"/>
    <lineage>
        <taxon>Eukaryota</taxon>
        <taxon>Metazoa</taxon>
        <taxon>Chordata</taxon>
        <taxon>Craniata</taxon>
        <taxon>Vertebrata</taxon>
        <taxon>Euteleostomi</taxon>
        <taxon>Amphibia</taxon>
        <taxon>Batrachia</taxon>
        <taxon>Anura</taxon>
        <taxon>Neobatrachia</taxon>
        <taxon>Ranoidea</taxon>
        <taxon>Ranidae</taxon>
        <taxon>Staurois</taxon>
    </lineage>
</organism>
<reference evidence="7" key="1">
    <citation type="submission" date="2023-05" db="EMBL/GenBank/DDBJ databases">
        <authorList>
            <person name="Stuckert A."/>
        </authorList>
    </citation>
    <scope>NUCLEOTIDE SEQUENCE</scope>
</reference>
<feature type="compositionally biased region" description="Basic and acidic residues" evidence="5">
    <location>
        <begin position="396"/>
        <end position="415"/>
    </location>
</feature>
<feature type="disulfide bond" evidence="4">
    <location>
        <begin position="327"/>
        <end position="379"/>
    </location>
</feature>
<dbReference type="SUPFAM" id="SSF57501">
    <property type="entry name" value="Cystine-knot cytokines"/>
    <property type="match status" value="1"/>
</dbReference>
<keyword evidence="3 4" id="KW-1015">Disulfide bond</keyword>
<dbReference type="Pfam" id="PF00007">
    <property type="entry name" value="Cys_knot"/>
    <property type="match status" value="1"/>
</dbReference>
<sequence length="415" mass="46184">MQVACVMKMKDSTTQIVQPGETWSPSNEPCTKYKCEITEDQFIPTEVPTSCPSNECQVGFKYEKVEEECCGKCIQVSCVMKLKDNTTKILQPGETWSPPDQPCVKYECEIIDDQFNPTEIRRACTIEDCPPGSKYETANGECCGKCVPVSCVMKLKDNTTKILQPGETWSPPDQPCVKYECEIIDDQFHPTEIRRTCPIEDCPLGYKYETTPEKCCGSCVKVACVMTLPDDSTKILKPGEVYVSPEDKCVSHECTSSLEMKEVTKTCPAFNPTNCLEGTIRSTEDGCCKTCEDGLKGCQVHKQSRQIKSGTCESDQVVEISYCGGGCMTSSMYSVDANKMEHKCSCCQEVKTSKKKVNLKCLDGTSTVYTYLYAEECGCATTECDKDTQTSISQQEQEHGSHEHGSHEQKQQKIN</sequence>
<evidence type="ECO:0000313" key="7">
    <source>
        <dbReference type="EMBL" id="CAI9616072.1"/>
    </source>
</evidence>
<feature type="disulfide bond" evidence="4">
    <location>
        <begin position="312"/>
        <end position="361"/>
    </location>
</feature>
<dbReference type="InterPro" id="IPR006207">
    <property type="entry name" value="Cys_knot_C"/>
</dbReference>